<organism evidence="4 5">
    <name type="scientific">Catellatospora bangladeshensis</name>
    <dbReference type="NCBI Taxonomy" id="310355"/>
    <lineage>
        <taxon>Bacteria</taxon>
        <taxon>Bacillati</taxon>
        <taxon>Actinomycetota</taxon>
        <taxon>Actinomycetes</taxon>
        <taxon>Micromonosporales</taxon>
        <taxon>Micromonosporaceae</taxon>
        <taxon>Catellatospora</taxon>
    </lineage>
</organism>
<dbReference type="InterPro" id="IPR028082">
    <property type="entry name" value="Peripla_BP_I"/>
</dbReference>
<dbReference type="Gene3D" id="3.40.50.2300">
    <property type="match status" value="2"/>
</dbReference>
<dbReference type="PANTHER" id="PTHR30483">
    <property type="entry name" value="LEUCINE-SPECIFIC-BINDING PROTEIN"/>
    <property type="match status" value="1"/>
</dbReference>
<evidence type="ECO:0000256" key="1">
    <source>
        <dbReference type="ARBA" id="ARBA00010062"/>
    </source>
</evidence>
<keyword evidence="2" id="KW-0732">Signal</keyword>
<protein>
    <recommendedName>
        <fullName evidence="3">Leucine-binding protein domain-containing protein</fullName>
    </recommendedName>
</protein>
<gene>
    <name evidence="4" type="ORF">Cba03nite_58350</name>
</gene>
<dbReference type="Proteomes" id="UP000601223">
    <property type="component" value="Unassembled WGS sequence"/>
</dbReference>
<accession>A0A8J3JH38</accession>
<dbReference type="PANTHER" id="PTHR30483:SF6">
    <property type="entry name" value="PERIPLASMIC BINDING PROTEIN OF ABC TRANSPORTER FOR NATURAL AMINO ACIDS"/>
    <property type="match status" value="1"/>
</dbReference>
<dbReference type="AlphaFoldDB" id="A0A8J3JH38"/>
<dbReference type="PROSITE" id="PS51257">
    <property type="entry name" value="PROKAR_LIPOPROTEIN"/>
    <property type="match status" value="1"/>
</dbReference>
<proteinExistence type="inferred from homology"/>
<feature type="domain" description="Leucine-binding protein" evidence="3">
    <location>
        <begin position="40"/>
        <end position="381"/>
    </location>
</feature>
<name>A0A8J3JH38_9ACTN</name>
<evidence type="ECO:0000259" key="3">
    <source>
        <dbReference type="Pfam" id="PF13458"/>
    </source>
</evidence>
<comment type="similarity">
    <text evidence="1">Belongs to the leucine-binding protein family.</text>
</comment>
<dbReference type="InterPro" id="IPR006311">
    <property type="entry name" value="TAT_signal"/>
</dbReference>
<reference evidence="4 5" key="1">
    <citation type="submission" date="2021-01" db="EMBL/GenBank/DDBJ databases">
        <title>Whole genome shotgun sequence of Catellatospora bangladeshensis NBRC 107357.</title>
        <authorList>
            <person name="Komaki H."/>
            <person name="Tamura T."/>
        </authorList>
    </citation>
    <scope>NUCLEOTIDE SEQUENCE [LARGE SCALE GENOMIC DNA]</scope>
    <source>
        <strain evidence="4 5">NBRC 107357</strain>
    </source>
</reference>
<evidence type="ECO:0000256" key="2">
    <source>
        <dbReference type="ARBA" id="ARBA00022729"/>
    </source>
</evidence>
<dbReference type="InterPro" id="IPR051010">
    <property type="entry name" value="BCAA_transport"/>
</dbReference>
<keyword evidence="5" id="KW-1185">Reference proteome</keyword>
<comment type="caution">
    <text evidence="4">The sequence shown here is derived from an EMBL/GenBank/DDBJ whole genome shotgun (WGS) entry which is preliminary data.</text>
</comment>
<evidence type="ECO:0000313" key="4">
    <source>
        <dbReference type="EMBL" id="GIF84486.1"/>
    </source>
</evidence>
<evidence type="ECO:0000313" key="5">
    <source>
        <dbReference type="Proteomes" id="UP000601223"/>
    </source>
</evidence>
<dbReference type="EMBL" id="BONF01000038">
    <property type="protein sequence ID" value="GIF84486.1"/>
    <property type="molecule type" value="Genomic_DNA"/>
</dbReference>
<dbReference type="InterPro" id="IPR028081">
    <property type="entry name" value="Leu-bd"/>
</dbReference>
<dbReference type="RefSeq" id="WP_203752831.1">
    <property type="nucleotide sequence ID" value="NZ_BONF01000038.1"/>
</dbReference>
<sequence length="396" mass="41384">MDGLDRRRLLRLLTGVGVAGATGGLAACGSSSTPTSRSGVSIGLLVPATGANKAIGADLELGFRLYLDLHGGMLGSRPVQVIVEDEGETPKSGGDALGRLLDQHVLAVAGVANPDLLPAVRDKVEESKVPLLATHATPAGMPSSNFIWRTAFLSDEPARAIALYLRRRMGGSRVSLIGVSSSSTAELFNGFQQVYGTGFQEPITVRAGIKPTAAEFAAAAGQIKNQNPRAIFCNLPSTHLDAFKDALRNAGGSALAGLPLYAPGVVAEGVALDALGDGGRGLYTAMQYSADLNNVANHSFSSLFQAKYQRTPTAFAVAAYDAAAVLDQALTLAGDGTITSQRINSLLSSVGQVISPRGNWQFNQNRSPQQKWYLRKVEKDGPILSNVLISDLATLG</sequence>
<dbReference type="SUPFAM" id="SSF53822">
    <property type="entry name" value="Periplasmic binding protein-like I"/>
    <property type="match status" value="1"/>
</dbReference>
<dbReference type="Pfam" id="PF13458">
    <property type="entry name" value="Peripla_BP_6"/>
    <property type="match status" value="1"/>
</dbReference>
<dbReference type="PROSITE" id="PS51318">
    <property type="entry name" value="TAT"/>
    <property type="match status" value="1"/>
</dbReference>